<protein>
    <submittedName>
        <fullName evidence="1">Uncharacterized protein</fullName>
    </submittedName>
</protein>
<organism evidence="1 2">
    <name type="scientific">Hymenobacter guriensis</name>
    <dbReference type="NCBI Taxonomy" id="2793065"/>
    <lineage>
        <taxon>Bacteria</taxon>
        <taxon>Pseudomonadati</taxon>
        <taxon>Bacteroidota</taxon>
        <taxon>Cytophagia</taxon>
        <taxon>Cytophagales</taxon>
        <taxon>Hymenobacteraceae</taxon>
        <taxon>Hymenobacter</taxon>
    </lineage>
</organism>
<reference evidence="1 2" key="1">
    <citation type="submission" date="2020-11" db="EMBL/GenBank/DDBJ databases">
        <title>Hymenobacter sp.</title>
        <authorList>
            <person name="Kim M.K."/>
        </authorList>
    </citation>
    <scope>NUCLEOTIDE SEQUENCE [LARGE SCALE GENOMIC DNA]</scope>
    <source>
        <strain evidence="1 2">BT594</strain>
    </source>
</reference>
<keyword evidence="2" id="KW-1185">Reference proteome</keyword>
<sequence>MDKTEVRIVDGADKEIFKFCYTDGSTKYEYLNHVKQEIIQVLLALAANYTNLSVDDVVDHLECVEETQYLFSIEVFAYLNSQIDFFKQEEWNNIIGVTKIFIDLLKPGWWDEIRSTSHQEWQELRQNANELLTRLNIQYQDSVDYVDQHMHFDILRVVC</sequence>
<gene>
    <name evidence="1" type="ORF">I5L79_18780</name>
</gene>
<dbReference type="RefSeq" id="WP_196956616.1">
    <property type="nucleotide sequence ID" value="NZ_JADWYK010000014.1"/>
</dbReference>
<dbReference type="Proteomes" id="UP000601099">
    <property type="component" value="Unassembled WGS sequence"/>
</dbReference>
<proteinExistence type="predicted"/>
<comment type="caution">
    <text evidence="1">The sequence shown here is derived from an EMBL/GenBank/DDBJ whole genome shotgun (WGS) entry which is preliminary data.</text>
</comment>
<evidence type="ECO:0000313" key="2">
    <source>
        <dbReference type="Proteomes" id="UP000601099"/>
    </source>
</evidence>
<evidence type="ECO:0000313" key="1">
    <source>
        <dbReference type="EMBL" id="MBG8555596.1"/>
    </source>
</evidence>
<name>A0ABS0L638_9BACT</name>
<dbReference type="EMBL" id="JADWYK010000014">
    <property type="protein sequence ID" value="MBG8555596.1"/>
    <property type="molecule type" value="Genomic_DNA"/>
</dbReference>
<accession>A0ABS0L638</accession>